<feature type="domain" description="Thioredoxin" evidence="3">
    <location>
        <begin position="43"/>
        <end position="191"/>
    </location>
</feature>
<organism evidence="4 5">
    <name type="scientific">Ceratina calcarata</name>
    <dbReference type="NCBI Taxonomy" id="156304"/>
    <lineage>
        <taxon>Eukaryota</taxon>
        <taxon>Metazoa</taxon>
        <taxon>Ecdysozoa</taxon>
        <taxon>Arthropoda</taxon>
        <taxon>Hexapoda</taxon>
        <taxon>Insecta</taxon>
        <taxon>Pterygota</taxon>
        <taxon>Neoptera</taxon>
        <taxon>Endopterygota</taxon>
        <taxon>Hymenoptera</taxon>
        <taxon>Apocrita</taxon>
        <taxon>Aculeata</taxon>
        <taxon>Apoidea</taxon>
        <taxon>Anthophila</taxon>
        <taxon>Apidae</taxon>
        <taxon>Ceratina</taxon>
        <taxon>Zadontomerus</taxon>
    </lineage>
</organism>
<dbReference type="PANTHER" id="PTHR46388:SF2">
    <property type="entry name" value="NHL REPEAT-CONTAINING PROTEIN 2"/>
    <property type="match status" value="1"/>
</dbReference>
<dbReference type="SMART" id="SM00135">
    <property type="entry name" value="LY"/>
    <property type="match status" value="3"/>
</dbReference>
<dbReference type="PROSITE" id="PS51125">
    <property type="entry name" value="NHL"/>
    <property type="match status" value="1"/>
</dbReference>
<evidence type="ECO:0000256" key="2">
    <source>
        <dbReference type="PROSITE-ProRule" id="PRU00504"/>
    </source>
</evidence>
<dbReference type="SUPFAM" id="SSF101898">
    <property type="entry name" value="NHL repeat"/>
    <property type="match status" value="1"/>
</dbReference>
<dbReference type="Pfam" id="PF01436">
    <property type="entry name" value="NHL"/>
    <property type="match status" value="2"/>
</dbReference>
<dbReference type="RefSeq" id="XP_017886351.1">
    <property type="nucleotide sequence ID" value="XM_018030862.2"/>
</dbReference>
<dbReference type="InterPro" id="IPR013766">
    <property type="entry name" value="Thioredoxin_domain"/>
</dbReference>
<dbReference type="CDD" id="cd03012">
    <property type="entry name" value="TlpA_like_DipZ_like"/>
    <property type="match status" value="1"/>
</dbReference>
<dbReference type="PANTHER" id="PTHR46388">
    <property type="entry name" value="NHL REPEAT-CONTAINING PROTEIN 2"/>
    <property type="match status" value="1"/>
</dbReference>
<accession>A0AAJ7J6Y7</accession>
<dbReference type="InterPro" id="IPR000033">
    <property type="entry name" value="LDLR_classB_rpt"/>
</dbReference>
<dbReference type="InterPro" id="IPR045302">
    <property type="entry name" value="NHL2_NHL_rpt_dom"/>
</dbReference>
<dbReference type="GeneID" id="108628745"/>
<evidence type="ECO:0000313" key="5">
    <source>
        <dbReference type="RefSeq" id="XP_017886351.1"/>
    </source>
</evidence>
<evidence type="ECO:0000313" key="4">
    <source>
        <dbReference type="Proteomes" id="UP000694925"/>
    </source>
</evidence>
<dbReference type="InterPro" id="IPR001258">
    <property type="entry name" value="NHL_repeat"/>
</dbReference>
<sequence>MNVRYTLEELTQIGIEIRRSLESLDSDRKKQEELVLAHIKKFSNKGSRIADFQAGLEWFNVTEELSIYRHLTGKIIILDFFTYCCINCMHILPDLDALEKRFSITDGLVVVGVHSAKFSNERESQKLLSAVQRYNINHPVVNDATLSTWRNLGISCWPTLVMIGPSGELLAVFVGEGHRDELILYVDVALRYFKSLKKIRDNDIPLQLARHLLPVAGNGSDLLFPGKLELFRNEQGERLIVSDTGNNRILVSDTSGNVECVIGGCNPGLKDGAYENAQFNAPQGVCALGDSIYVADNENHAIRKIDMLKKTVTTITGTGVQGHDYVGGKVGTEQAISSPWDVAVYEYEHEKRTVPVLLIAVAGTHQIWAYFFEETVWWKNRQSFFKLRRTYKAGTCAAIVGSGREENRNNAYPHAAGLAQPSGLVVVQEKKLVYFADSESSSIRRVDLTNGRVSAVCGANRDPADLHDYGDSDGANFTAKLQHPLGVAWHLKDNAVYVADTYNHKIKRIDAATGYCETVYGDGKPGPGKFSFDEPSGIAVSPEKDLLYVADVNNHAIKVIDIRKKSIATLPIKVPVTEIVENDSGNTYLFDTTISENGGELTITFDVVFFESELKLNVDAPQKWTVKDLPGTNNGDNSGWTCAVSNGELATPVSIKIPEGNGISEVHITLNIVACKTTECLPKKLLVLFRVHRKSNASTVVTERKRLVVK</sequence>
<dbReference type="InterPro" id="IPR011042">
    <property type="entry name" value="6-blade_b-propeller_TolB-like"/>
</dbReference>
<keyword evidence="1" id="KW-0677">Repeat</keyword>
<dbReference type="InterPro" id="IPR012336">
    <property type="entry name" value="Thioredoxin-like_fold"/>
</dbReference>
<dbReference type="SUPFAM" id="SSF52833">
    <property type="entry name" value="Thioredoxin-like"/>
    <property type="match status" value="1"/>
</dbReference>
<dbReference type="AlphaFoldDB" id="A0AAJ7J6Y7"/>
<dbReference type="Pfam" id="PF13905">
    <property type="entry name" value="Thioredoxin_8"/>
    <property type="match status" value="1"/>
</dbReference>
<name>A0AAJ7J6Y7_9HYME</name>
<gene>
    <name evidence="5" type="primary">LOC108628745</name>
</gene>
<dbReference type="PROSITE" id="PS51352">
    <property type="entry name" value="THIOREDOXIN_2"/>
    <property type="match status" value="1"/>
</dbReference>
<dbReference type="Gene3D" id="3.40.30.10">
    <property type="entry name" value="Glutaredoxin"/>
    <property type="match status" value="1"/>
</dbReference>
<dbReference type="InterPro" id="IPR036249">
    <property type="entry name" value="Thioredoxin-like_sf"/>
</dbReference>
<dbReference type="Proteomes" id="UP000694925">
    <property type="component" value="Unplaced"/>
</dbReference>
<proteinExistence type="predicted"/>
<keyword evidence="4" id="KW-1185">Reference proteome</keyword>
<feature type="repeat" description="NHL" evidence="2">
    <location>
        <begin position="523"/>
        <end position="563"/>
    </location>
</feature>
<dbReference type="KEGG" id="ccal:108628745"/>
<dbReference type="CDD" id="cd14951">
    <property type="entry name" value="NHL-2_like"/>
    <property type="match status" value="1"/>
</dbReference>
<evidence type="ECO:0000259" key="3">
    <source>
        <dbReference type="PROSITE" id="PS51352"/>
    </source>
</evidence>
<protein>
    <submittedName>
        <fullName evidence="5">NHL repeat-containing protein 2 isoform X1</fullName>
    </submittedName>
</protein>
<dbReference type="Gene3D" id="2.120.10.30">
    <property type="entry name" value="TolB, C-terminal domain"/>
    <property type="match status" value="3"/>
</dbReference>
<reference evidence="5" key="1">
    <citation type="submission" date="2025-08" db="UniProtKB">
        <authorList>
            <consortium name="RefSeq"/>
        </authorList>
    </citation>
    <scope>IDENTIFICATION</scope>
    <source>
        <tissue evidence="5">Whole body</tissue>
    </source>
</reference>
<evidence type="ECO:0000256" key="1">
    <source>
        <dbReference type="ARBA" id="ARBA00022737"/>
    </source>
</evidence>